<keyword evidence="2" id="KW-0998">Cell outer membrane</keyword>
<evidence type="ECO:0000256" key="3">
    <source>
        <dbReference type="SAM" id="SignalP"/>
    </source>
</evidence>
<keyword evidence="2" id="KW-1134">Transmembrane beta strand</keyword>
<dbReference type="InterPro" id="IPR037066">
    <property type="entry name" value="Plug_dom_sf"/>
</dbReference>
<keyword evidence="2" id="KW-0813">Transport</keyword>
<dbReference type="Pfam" id="PF07715">
    <property type="entry name" value="Plug"/>
    <property type="match status" value="1"/>
</dbReference>
<feature type="signal peptide" evidence="3">
    <location>
        <begin position="1"/>
        <end position="23"/>
    </location>
</feature>
<feature type="chain" id="PRO_5015496678" evidence="3">
    <location>
        <begin position="24"/>
        <end position="1125"/>
    </location>
</feature>
<gene>
    <name evidence="5" type="ORF">C3L50_09885</name>
</gene>
<comment type="subcellular location">
    <subcellularLocation>
        <location evidence="2">Cell outer membrane</location>
        <topology evidence="2">Multi-pass membrane protein</topology>
    </subcellularLocation>
</comment>
<comment type="caution">
    <text evidence="5">The sequence shown here is derived from an EMBL/GenBank/DDBJ whole genome shotgun (WGS) entry which is preliminary data.</text>
</comment>
<organism evidence="5 6">
    <name type="scientific">Flavobacterium alvei</name>
    <dbReference type="NCBI Taxonomy" id="2080416"/>
    <lineage>
        <taxon>Bacteria</taxon>
        <taxon>Pseudomonadati</taxon>
        <taxon>Bacteroidota</taxon>
        <taxon>Flavobacteriia</taxon>
        <taxon>Flavobacteriales</taxon>
        <taxon>Flavobacteriaceae</taxon>
        <taxon>Flavobacterium</taxon>
    </lineage>
</organism>
<dbReference type="Gene3D" id="2.170.130.10">
    <property type="entry name" value="TonB-dependent receptor, plug domain"/>
    <property type="match status" value="1"/>
</dbReference>
<evidence type="ECO:0000259" key="4">
    <source>
        <dbReference type="Pfam" id="PF07715"/>
    </source>
</evidence>
<dbReference type="NCBIfam" id="TIGR04057">
    <property type="entry name" value="SusC_RagA_signa"/>
    <property type="match status" value="1"/>
</dbReference>
<dbReference type="InterPro" id="IPR023997">
    <property type="entry name" value="TonB-dep_OMP_SusC/RagA_CS"/>
</dbReference>
<dbReference type="InterPro" id="IPR008969">
    <property type="entry name" value="CarboxyPept-like_regulatory"/>
</dbReference>
<evidence type="ECO:0000256" key="1">
    <source>
        <dbReference type="ARBA" id="ARBA00022729"/>
    </source>
</evidence>
<evidence type="ECO:0000256" key="2">
    <source>
        <dbReference type="PROSITE-ProRule" id="PRU01360"/>
    </source>
</evidence>
<proteinExistence type="inferred from homology"/>
<accession>A0A2S5AA61</accession>
<dbReference type="InterPro" id="IPR012910">
    <property type="entry name" value="Plug_dom"/>
</dbReference>
<dbReference type="GO" id="GO:0015344">
    <property type="term" value="F:siderophore uptake transmembrane transporter activity"/>
    <property type="evidence" value="ECO:0007669"/>
    <property type="project" value="TreeGrafter"/>
</dbReference>
<dbReference type="RefSeq" id="WP_103806019.1">
    <property type="nucleotide sequence ID" value="NZ_PQVG01000005.1"/>
</dbReference>
<dbReference type="InterPro" id="IPR023996">
    <property type="entry name" value="TonB-dep_OMP_SusC/RagA"/>
</dbReference>
<dbReference type="AlphaFoldDB" id="A0A2S5AA61"/>
<dbReference type="Proteomes" id="UP000237310">
    <property type="component" value="Unassembled WGS sequence"/>
</dbReference>
<dbReference type="SUPFAM" id="SSF49464">
    <property type="entry name" value="Carboxypeptidase regulatory domain-like"/>
    <property type="match status" value="1"/>
</dbReference>
<keyword evidence="2" id="KW-0812">Transmembrane</keyword>
<evidence type="ECO:0000313" key="6">
    <source>
        <dbReference type="Proteomes" id="UP000237310"/>
    </source>
</evidence>
<dbReference type="GO" id="GO:0009279">
    <property type="term" value="C:cell outer membrane"/>
    <property type="evidence" value="ECO:0007669"/>
    <property type="project" value="UniProtKB-SubCell"/>
</dbReference>
<keyword evidence="2" id="KW-0472">Membrane</keyword>
<dbReference type="NCBIfam" id="TIGR04056">
    <property type="entry name" value="OMP_RagA_SusC"/>
    <property type="match status" value="1"/>
</dbReference>
<dbReference type="PROSITE" id="PS52016">
    <property type="entry name" value="TONB_DEPENDENT_REC_3"/>
    <property type="match status" value="1"/>
</dbReference>
<feature type="domain" description="TonB-dependent receptor plug" evidence="4">
    <location>
        <begin position="124"/>
        <end position="240"/>
    </location>
</feature>
<keyword evidence="6" id="KW-1185">Reference proteome</keyword>
<reference evidence="5 6" key="1">
    <citation type="submission" date="2018-01" db="EMBL/GenBank/DDBJ databases">
        <authorList>
            <person name="Gaut B.S."/>
            <person name="Morton B.R."/>
            <person name="Clegg M.T."/>
            <person name="Duvall M.R."/>
        </authorList>
    </citation>
    <scope>NUCLEOTIDE SEQUENCE [LARGE SCALE GENOMIC DNA]</scope>
    <source>
        <strain evidence="5 6">HR-AY</strain>
    </source>
</reference>
<sequence>MKQTIKQVCGLLLFTLLSLSSYAQQTNGERIIITGKVIDNTNLGMPGVNIVEKGAKSSTVTDIDGNYKISVNKGAVLSFAFIGMNKVEKTVGNTATVINVTMKDDATQLEQVVVVGYGTQKKGNLTGAIETINAEKLQDLPVSNLAESLRGQIVGLNVGGNGTRRPGETSTLQIRQTFGFTGATNTIPLIVIDDQIQVDPQTGLSTLDAFNRLDPSEIESITVLKDGSAAIYGSRASQGAIVVKTKRGKAGKMRFSYINQFGINDAVSHVKTMNAYESGIYSNRVMQALGNDPATSSKFYSPAELEEMKSLNYNWLDKAWKPAEQQKHSLTISGGDEKATYFAGLTYFTQGANLGEQDYQKWNFRTGMNAKITKDLDFTASVSGNSGDIEKSFTKSNSSVANPYGATNAEQADYGHLLHMPKFVPITTIVNGREYYMSPFNRADGNLGGTQNSNSSIAGWNYFALLNNGSKSVSSDFSYNVNAAINYKVPFIKGLALRGSFARTQTSSSTSQVALAFPLARITNFTAAGHHLASAATDADYSIADNVRQARVTYDNTNSKSTQANFFATYARTFGNHDIDAMFSVERSETNYDSAILYFDRGTKTSKDLYLGTSLTAGDLTPGFSNNFLSESGTMSYLGRVNYSYKSKYLLQFIVRRDASTKFAPENYWGTFPGLQAGWVVSKEDWFEKALPAIDYLKFRYSLGKTGNDNIGAWRWATFYDIISDKGLQFGPNGGTLGNAIAPRPNPNRNATWDTHIKHDLGIDFNVFNNRLQVSADYYYDKGTDMLVSGAGILDVPISVGGAFAEANIAGVNSWGTEFSLKWSDHIKDNFSYNIGVNFGLFAGNETTAYPDGALTDPSNNQQRTGASSYNPIWGFKVWKGTSTGDGILRTDEDITNYWNYLTANATASGVAGAKPNFLGIIDVINVKKGMLAYQDLAGTFVPATGLKPGVDGKIARNDDYGKLVNSNRTYGFTTNLGFKYSSVYLNTQIGTSWGGIRNIDNVEQRTSTNDAYWARETFWKDMYGYDNVNGKYPNVAFRDNVSNPSDFWQISTFSCSVRNLTLGYEFPELFTSQLGISRATFGVTGYNLWYFNNPFPDHYRNMYDSSTAGYPTLRTWSLNINITF</sequence>
<name>A0A2S5AA61_9FLAO</name>
<dbReference type="EMBL" id="PQVG01000005">
    <property type="protein sequence ID" value="POY39481.1"/>
    <property type="molecule type" value="Genomic_DNA"/>
</dbReference>
<dbReference type="InterPro" id="IPR039426">
    <property type="entry name" value="TonB-dep_rcpt-like"/>
</dbReference>
<dbReference type="PANTHER" id="PTHR30069">
    <property type="entry name" value="TONB-DEPENDENT OUTER MEMBRANE RECEPTOR"/>
    <property type="match status" value="1"/>
</dbReference>
<evidence type="ECO:0000313" key="5">
    <source>
        <dbReference type="EMBL" id="POY39481.1"/>
    </source>
</evidence>
<comment type="similarity">
    <text evidence="2">Belongs to the TonB-dependent receptor family.</text>
</comment>
<dbReference type="PANTHER" id="PTHR30069:SF29">
    <property type="entry name" value="HEMOGLOBIN AND HEMOGLOBIN-HAPTOGLOBIN-BINDING PROTEIN 1-RELATED"/>
    <property type="match status" value="1"/>
</dbReference>
<keyword evidence="1 3" id="KW-0732">Signal</keyword>
<dbReference type="SUPFAM" id="SSF56935">
    <property type="entry name" value="Porins"/>
    <property type="match status" value="1"/>
</dbReference>
<protein>
    <submittedName>
        <fullName evidence="5">SusC/RagA family TonB-linked outer membrane protein</fullName>
    </submittedName>
</protein>
<dbReference type="Pfam" id="PF13715">
    <property type="entry name" value="CarbopepD_reg_2"/>
    <property type="match status" value="1"/>
</dbReference>
<dbReference type="GO" id="GO:0044718">
    <property type="term" value="P:siderophore transmembrane transport"/>
    <property type="evidence" value="ECO:0007669"/>
    <property type="project" value="TreeGrafter"/>
</dbReference>
<dbReference type="OrthoDB" id="9768177at2"/>